<accession>Q3SM64</accession>
<dbReference type="KEGG" id="tbd:Tbd_0233"/>
<evidence type="ECO:0000256" key="1">
    <source>
        <dbReference type="SAM" id="MobiDB-lite"/>
    </source>
</evidence>
<reference evidence="2 3" key="1">
    <citation type="journal article" date="2006" name="J. Bacteriol.">
        <title>The genome sequence of the obligately chemolithoautotrophic, facultatively anaerobic bacterium Thiobacillus denitrificans.</title>
        <authorList>
            <person name="Beller H.R."/>
            <person name="Chain P.S."/>
            <person name="Letain T.E."/>
            <person name="Chakicherla A."/>
            <person name="Larimer F.W."/>
            <person name="Richardson P.M."/>
            <person name="Coleman M.A."/>
            <person name="Wood A.P."/>
            <person name="Kelly D.P."/>
        </authorList>
    </citation>
    <scope>NUCLEOTIDE SEQUENCE [LARGE SCALE GENOMIC DNA]</scope>
    <source>
        <strain evidence="2 3">ATCC 25259</strain>
    </source>
</reference>
<keyword evidence="3" id="KW-1185">Reference proteome</keyword>
<dbReference type="Proteomes" id="UP000008291">
    <property type="component" value="Chromosome"/>
</dbReference>
<dbReference type="AlphaFoldDB" id="Q3SM64"/>
<organism evidence="2 3">
    <name type="scientific">Thiobacillus denitrificans (strain ATCC 25259 / T1)</name>
    <dbReference type="NCBI Taxonomy" id="292415"/>
    <lineage>
        <taxon>Bacteria</taxon>
        <taxon>Pseudomonadati</taxon>
        <taxon>Pseudomonadota</taxon>
        <taxon>Betaproteobacteria</taxon>
        <taxon>Nitrosomonadales</taxon>
        <taxon>Thiobacillaceae</taxon>
        <taxon>Thiobacillus</taxon>
    </lineage>
</organism>
<evidence type="ECO:0000313" key="3">
    <source>
        <dbReference type="Proteomes" id="UP000008291"/>
    </source>
</evidence>
<dbReference type="EMBL" id="CP000116">
    <property type="protein sequence ID" value="AAZ96186.1"/>
    <property type="molecule type" value="Genomic_DNA"/>
</dbReference>
<sequence length="243" mass="26289">MVSRFFLGGLLSMTKYLLAVPLLWACSALASDIVVYPHGTANPGIYVPGFRTYSTDSYITSRQNVSLLKELGHVIPQLRIAGFSSASPGETALLCRLSFPVYLPGKVAHEVYLAESMRAELSEAGLYADTAPVALLGHLVSMDFNSFGTGKWVLEARFFVEGKEPVTIKYEHGFPLGVLAVQACRDVTHALVPAMQGFLFTVYSDPKFQNLLRPTGSPTTTLGRPQEELAGSLQSSDSGGQRP</sequence>
<dbReference type="eggNOG" id="ENOG50336RP">
    <property type="taxonomic scope" value="Bacteria"/>
</dbReference>
<name>Q3SM64_THIDA</name>
<proteinExistence type="predicted"/>
<feature type="region of interest" description="Disordered" evidence="1">
    <location>
        <begin position="213"/>
        <end position="243"/>
    </location>
</feature>
<protein>
    <submittedName>
        <fullName evidence="2">Uncharacterized protein</fullName>
    </submittedName>
</protein>
<evidence type="ECO:0000313" key="2">
    <source>
        <dbReference type="EMBL" id="AAZ96186.1"/>
    </source>
</evidence>
<gene>
    <name evidence="2" type="ordered locus">Tbd_0233</name>
</gene>
<dbReference type="HOGENOM" id="CLU_1142175_0_0_4"/>
<feature type="compositionally biased region" description="Polar residues" evidence="1">
    <location>
        <begin position="232"/>
        <end position="243"/>
    </location>
</feature>